<protein>
    <submittedName>
        <fullName evidence="1">DUF2283 domain-containing protein</fullName>
    </submittedName>
</protein>
<organism evidence="1 2">
    <name type="scientific">Methanobacterium alkalithermotolerans</name>
    <dbReference type="NCBI Taxonomy" id="2731220"/>
    <lineage>
        <taxon>Archaea</taxon>
        <taxon>Methanobacteriati</taxon>
        <taxon>Methanobacteriota</taxon>
        <taxon>Methanomada group</taxon>
        <taxon>Methanobacteria</taxon>
        <taxon>Methanobacteriales</taxon>
        <taxon>Methanobacteriaceae</taxon>
        <taxon>Methanobacterium</taxon>
    </lineage>
</organism>
<proteinExistence type="predicted"/>
<dbReference type="Proteomes" id="UP000681041">
    <property type="component" value="Chromosome"/>
</dbReference>
<dbReference type="GeneID" id="64821230"/>
<dbReference type="Pfam" id="PF10049">
    <property type="entry name" value="DUF2283"/>
    <property type="match status" value="1"/>
</dbReference>
<evidence type="ECO:0000313" key="2">
    <source>
        <dbReference type="Proteomes" id="UP000681041"/>
    </source>
</evidence>
<dbReference type="OrthoDB" id="383164at2157"/>
<dbReference type="AlphaFoldDB" id="A0A8T8K6H8"/>
<sequence>MIKSKDLTNQFTMDQDYDYAADSLLLYITEDYEYQKSLRLDDDIILDFDKNDVPVALELLNASKTLRVNKSSLLQPIAINMQVCIGKEKIRLDASFSVFVHQKLIPKDLNWQVSNDINLTETKSQFATA</sequence>
<dbReference type="RefSeq" id="WP_211533142.1">
    <property type="nucleotide sequence ID" value="NZ_CP058560.1"/>
</dbReference>
<dbReference type="PANTHER" id="PTHR37029">
    <property type="entry name" value="SSR1768 PROTEIN"/>
    <property type="match status" value="1"/>
</dbReference>
<accession>A0A8T8K6H8</accession>
<reference evidence="1" key="1">
    <citation type="submission" date="2020-07" db="EMBL/GenBank/DDBJ databases">
        <title>Methanobacterium. sp. MethCan genome.</title>
        <authorList>
            <person name="Postec A."/>
            <person name="Quemeneur M."/>
        </authorList>
    </citation>
    <scope>NUCLEOTIDE SEQUENCE</scope>
    <source>
        <strain evidence="1">MethCAN</strain>
    </source>
</reference>
<evidence type="ECO:0000313" key="1">
    <source>
        <dbReference type="EMBL" id="QUH24184.1"/>
    </source>
</evidence>
<dbReference type="InterPro" id="IPR019270">
    <property type="entry name" value="DUF2283"/>
</dbReference>
<name>A0A8T8K6H8_9EURY</name>
<dbReference type="KEGG" id="meme:HYG87_10655"/>
<keyword evidence="2" id="KW-1185">Reference proteome</keyword>
<gene>
    <name evidence="1" type="ORF">HYG87_10655</name>
</gene>
<dbReference type="PANTHER" id="PTHR37029:SF1">
    <property type="entry name" value="SSR1768 PROTEIN"/>
    <property type="match status" value="1"/>
</dbReference>
<dbReference type="EMBL" id="CP058560">
    <property type="protein sequence ID" value="QUH24184.1"/>
    <property type="molecule type" value="Genomic_DNA"/>
</dbReference>